<evidence type="ECO:0000256" key="6">
    <source>
        <dbReference type="ARBA" id="ARBA00022989"/>
    </source>
</evidence>
<dbReference type="InterPro" id="IPR038770">
    <property type="entry name" value="Na+/solute_symporter_sf"/>
</dbReference>
<keyword evidence="7" id="KW-0915">Sodium</keyword>
<evidence type="ECO:0000256" key="11">
    <source>
        <dbReference type="SAM" id="Phobius"/>
    </source>
</evidence>
<comment type="subcellular location">
    <subcellularLocation>
        <location evidence="1">Membrane</location>
        <topology evidence="1">Multi-pass membrane protein</topology>
    </subcellularLocation>
</comment>
<dbReference type="GO" id="GO:0016020">
    <property type="term" value="C:membrane"/>
    <property type="evidence" value="ECO:0007669"/>
    <property type="project" value="UniProtKB-SubCell"/>
</dbReference>
<protein>
    <submittedName>
        <fullName evidence="13">Cation:proton antiporter</fullName>
    </submittedName>
</protein>
<dbReference type="Proteomes" id="UP000823960">
    <property type="component" value="Unassembled WGS sequence"/>
</dbReference>
<feature type="transmembrane region" description="Helical" evidence="11">
    <location>
        <begin position="84"/>
        <end position="105"/>
    </location>
</feature>
<evidence type="ECO:0000256" key="2">
    <source>
        <dbReference type="ARBA" id="ARBA00005551"/>
    </source>
</evidence>
<dbReference type="GO" id="GO:0006814">
    <property type="term" value="P:sodium ion transport"/>
    <property type="evidence" value="ECO:0007669"/>
    <property type="project" value="UniProtKB-KW"/>
</dbReference>
<feature type="transmembrane region" description="Helical" evidence="11">
    <location>
        <begin position="218"/>
        <end position="234"/>
    </location>
</feature>
<evidence type="ECO:0000256" key="8">
    <source>
        <dbReference type="ARBA" id="ARBA00023065"/>
    </source>
</evidence>
<comment type="caution">
    <text evidence="13">The sequence shown here is derived from an EMBL/GenBank/DDBJ whole genome shotgun (WGS) entry which is preliminary data.</text>
</comment>
<feature type="domain" description="Cation/H+ exchanger transmembrane" evidence="12">
    <location>
        <begin position="12"/>
        <end position="382"/>
    </location>
</feature>
<dbReference type="GO" id="GO:0015297">
    <property type="term" value="F:antiporter activity"/>
    <property type="evidence" value="ECO:0007669"/>
    <property type="project" value="UniProtKB-KW"/>
</dbReference>
<proteinExistence type="inferred from homology"/>
<feature type="transmembrane region" description="Helical" evidence="11">
    <location>
        <begin position="359"/>
        <end position="382"/>
    </location>
</feature>
<evidence type="ECO:0000256" key="5">
    <source>
        <dbReference type="ARBA" id="ARBA00022692"/>
    </source>
</evidence>
<dbReference type="PANTHER" id="PTHR43562">
    <property type="entry name" value="NAPA-TYPE SODIUM/HYDROGEN ANTIPORTER"/>
    <property type="match status" value="1"/>
</dbReference>
<reference evidence="13" key="2">
    <citation type="journal article" date="2021" name="PeerJ">
        <title>Extensive microbial diversity within the chicken gut microbiome revealed by metagenomics and culture.</title>
        <authorList>
            <person name="Gilroy R."/>
            <person name="Ravi A."/>
            <person name="Getino M."/>
            <person name="Pursley I."/>
            <person name="Horton D.L."/>
            <person name="Alikhan N.F."/>
            <person name="Baker D."/>
            <person name="Gharbi K."/>
            <person name="Hall N."/>
            <person name="Watson M."/>
            <person name="Adriaenssens E.M."/>
            <person name="Foster-Nyarko E."/>
            <person name="Jarju S."/>
            <person name="Secka A."/>
            <person name="Antonio M."/>
            <person name="Oren A."/>
            <person name="Chaudhuri R.R."/>
            <person name="La Ragione R."/>
            <person name="Hildebrand F."/>
            <person name="Pallen M.J."/>
        </authorList>
    </citation>
    <scope>NUCLEOTIDE SEQUENCE</scope>
    <source>
        <strain evidence="13">1370</strain>
    </source>
</reference>
<feature type="transmembrane region" description="Helical" evidence="11">
    <location>
        <begin position="320"/>
        <end position="339"/>
    </location>
</feature>
<sequence length="399" mass="42350">MEIFKDLAIIILAAKLLGLAAKHIGAPQVVGEIVAGLLIGPSVLGLVGPSDYIAVSAEIGVVILMFMAGLTTNIRDLIKTGPMALLIACVGVFVPLLGGTLLYSAFYGFSSVGSPEFLKAVFIGVILTATSVSITVETLKELGRLEGRIGTLITGAAIIDDVIGIIVLTVVISLKDSSTGAGSVLLRTALFLVLCCTVGVGIYYLFKYIDMRHQHQRRIPILGLALCLGMAYVAESFFGIADITGAYVAGIILCSLKDSSYINEKMDISSYIFFGPVFFASIGIKTQLSEIDGGIILFSVLFVLVGLITKIIGCGLTARLFRFGWLDSLIVGVGMMTRGEVALIVSQKGLDVGLLEKKYFTSVILLIIVSSIITPIFLKLLFSRKKEPDKAQPVASKGV</sequence>
<feature type="transmembrane region" description="Helical" evidence="11">
    <location>
        <begin position="117"/>
        <end position="139"/>
    </location>
</feature>
<gene>
    <name evidence="13" type="ORF">IAD28_00690</name>
</gene>
<evidence type="ECO:0000259" key="12">
    <source>
        <dbReference type="Pfam" id="PF00999"/>
    </source>
</evidence>
<feature type="transmembrane region" description="Helical" evidence="11">
    <location>
        <begin position="294"/>
        <end position="313"/>
    </location>
</feature>
<keyword evidence="3" id="KW-0813">Transport</keyword>
<evidence type="ECO:0000256" key="7">
    <source>
        <dbReference type="ARBA" id="ARBA00023053"/>
    </source>
</evidence>
<dbReference type="InterPro" id="IPR006153">
    <property type="entry name" value="Cation/H_exchanger_TM"/>
</dbReference>
<dbReference type="GO" id="GO:1902600">
    <property type="term" value="P:proton transmembrane transport"/>
    <property type="evidence" value="ECO:0007669"/>
    <property type="project" value="InterPro"/>
</dbReference>
<dbReference type="AlphaFoldDB" id="A0A9D1NP16"/>
<keyword evidence="8" id="KW-0406">Ion transport</keyword>
<keyword evidence="4" id="KW-0050">Antiport</keyword>
<evidence type="ECO:0000313" key="14">
    <source>
        <dbReference type="Proteomes" id="UP000823960"/>
    </source>
</evidence>
<evidence type="ECO:0000256" key="3">
    <source>
        <dbReference type="ARBA" id="ARBA00022448"/>
    </source>
</evidence>
<dbReference type="Pfam" id="PF00999">
    <property type="entry name" value="Na_H_Exchanger"/>
    <property type="match status" value="1"/>
</dbReference>
<organism evidence="13 14">
    <name type="scientific">Candidatus Faeciplasma avium</name>
    <dbReference type="NCBI Taxonomy" id="2840798"/>
    <lineage>
        <taxon>Bacteria</taxon>
        <taxon>Bacillati</taxon>
        <taxon>Bacillota</taxon>
        <taxon>Clostridia</taxon>
        <taxon>Eubacteriales</taxon>
        <taxon>Oscillospiraceae</taxon>
        <taxon>Oscillospiraceae incertae sedis</taxon>
        <taxon>Candidatus Faeciplasma</taxon>
    </lineage>
</organism>
<evidence type="ECO:0000256" key="4">
    <source>
        <dbReference type="ARBA" id="ARBA00022449"/>
    </source>
</evidence>
<evidence type="ECO:0000256" key="10">
    <source>
        <dbReference type="ARBA" id="ARBA00023201"/>
    </source>
</evidence>
<evidence type="ECO:0000313" key="13">
    <source>
        <dbReference type="EMBL" id="HIV10201.1"/>
    </source>
</evidence>
<keyword evidence="10" id="KW-0739">Sodium transport</keyword>
<feature type="transmembrane region" description="Helical" evidence="11">
    <location>
        <begin position="55"/>
        <end position="72"/>
    </location>
</feature>
<feature type="transmembrane region" description="Helical" evidence="11">
    <location>
        <begin position="184"/>
        <end position="206"/>
    </location>
</feature>
<name>A0A9D1NP16_9FIRM</name>
<evidence type="ECO:0000256" key="9">
    <source>
        <dbReference type="ARBA" id="ARBA00023136"/>
    </source>
</evidence>
<dbReference type="PANTHER" id="PTHR43562:SF3">
    <property type="entry name" value="SODIUM ION_PROTON EXCHANGER (EUROFUNG)"/>
    <property type="match status" value="1"/>
</dbReference>
<reference evidence="13" key="1">
    <citation type="submission" date="2020-10" db="EMBL/GenBank/DDBJ databases">
        <authorList>
            <person name="Gilroy R."/>
        </authorList>
    </citation>
    <scope>NUCLEOTIDE SEQUENCE</scope>
    <source>
        <strain evidence="13">1370</strain>
    </source>
</reference>
<evidence type="ECO:0000256" key="1">
    <source>
        <dbReference type="ARBA" id="ARBA00004141"/>
    </source>
</evidence>
<dbReference type="Gene3D" id="1.20.1530.20">
    <property type="match status" value="1"/>
</dbReference>
<feature type="transmembrane region" description="Helical" evidence="11">
    <location>
        <begin position="151"/>
        <end position="172"/>
    </location>
</feature>
<dbReference type="EMBL" id="DVOL01000009">
    <property type="protein sequence ID" value="HIV10201.1"/>
    <property type="molecule type" value="Genomic_DNA"/>
</dbReference>
<keyword evidence="9 11" id="KW-0472">Membrane</keyword>
<comment type="similarity">
    <text evidence="2">Belongs to the monovalent cation:proton antiporter 2 (CPA2) transporter (TC 2.A.37) family.</text>
</comment>
<keyword evidence="6 11" id="KW-1133">Transmembrane helix</keyword>
<keyword evidence="5 11" id="KW-0812">Transmembrane</keyword>
<accession>A0A9D1NP16</accession>